<feature type="region of interest" description="Disordered" evidence="1">
    <location>
        <begin position="104"/>
        <end position="123"/>
    </location>
</feature>
<name>A0ABT6CMF3_9SPHN</name>
<evidence type="ECO:0000313" key="4">
    <source>
        <dbReference type="Proteomes" id="UP001222770"/>
    </source>
</evidence>
<evidence type="ECO:0000256" key="1">
    <source>
        <dbReference type="SAM" id="MobiDB-lite"/>
    </source>
</evidence>
<accession>A0ABT6CMF3</accession>
<dbReference type="CDD" id="cd01029">
    <property type="entry name" value="TOPRIM_primases"/>
    <property type="match status" value="1"/>
</dbReference>
<dbReference type="Proteomes" id="UP001222770">
    <property type="component" value="Unassembled WGS sequence"/>
</dbReference>
<organism evidence="3 4">
    <name type="scientific">Novosphingobium cyanobacteriorum</name>
    <dbReference type="NCBI Taxonomy" id="3024215"/>
    <lineage>
        <taxon>Bacteria</taxon>
        <taxon>Pseudomonadati</taxon>
        <taxon>Pseudomonadota</taxon>
        <taxon>Alphaproteobacteria</taxon>
        <taxon>Sphingomonadales</taxon>
        <taxon>Sphingomonadaceae</taxon>
        <taxon>Novosphingobium</taxon>
    </lineage>
</organism>
<proteinExistence type="predicted"/>
<keyword evidence="4" id="KW-1185">Reference proteome</keyword>
<dbReference type="Pfam" id="PF13362">
    <property type="entry name" value="Toprim_3"/>
    <property type="match status" value="1"/>
</dbReference>
<dbReference type="EMBL" id="JAROCY010000020">
    <property type="protein sequence ID" value="MDF8335092.1"/>
    <property type="molecule type" value="Genomic_DNA"/>
</dbReference>
<dbReference type="RefSeq" id="WP_277279915.1">
    <property type="nucleotide sequence ID" value="NZ_JAROCY010000020.1"/>
</dbReference>
<reference evidence="3 4" key="1">
    <citation type="submission" date="2023-03" db="EMBL/GenBank/DDBJ databases">
        <title>Novosphingobium cyanobacteriorum sp. nov., isolated from a eutrophic reservoir during the Microcystis bloom period.</title>
        <authorList>
            <person name="Kang M."/>
            <person name="Le V."/>
            <person name="Ko S.-R."/>
            <person name="Lee S.-A."/>
            <person name="Ahn C.-Y."/>
        </authorList>
    </citation>
    <scope>NUCLEOTIDE SEQUENCE [LARGE SCALE GENOMIC DNA]</scope>
    <source>
        <strain evidence="3 4">HBC54</strain>
    </source>
</reference>
<protein>
    <submittedName>
        <fullName evidence="3">Toprim domain-containing protein</fullName>
    </submittedName>
</protein>
<evidence type="ECO:0000313" key="3">
    <source>
        <dbReference type="EMBL" id="MDF8335092.1"/>
    </source>
</evidence>
<dbReference type="SMART" id="SM00493">
    <property type="entry name" value="TOPRIM"/>
    <property type="match status" value="1"/>
</dbReference>
<sequence>MLTLQSIAQALGGQICGREVLAPTPGHSKHDRGTAVRLAPGAPDGLLVACYNGGWHEVAQVKDALRNAGILPGWDGHKRELTQAEREAIRRAVAEREREKALAQAHAAENARRSLAGAQPADPAHPYLASKRIAPERLWQGMDAYGCADALLIPMQDDAGRVWNVQSIVPSRDKAKLYVRGARTKGLFWWAGKATDRLVIGEGVATVAAVRRATGLPVIAAMTASNLPAVAAKARERLPRAHITIAADDDPAGHEYARKAAALSAATIVYPKEASQ</sequence>
<dbReference type="InterPro" id="IPR034154">
    <property type="entry name" value="TOPRIM_DnaG/twinkle"/>
</dbReference>
<feature type="domain" description="Toprim" evidence="2">
    <location>
        <begin position="196"/>
        <end position="269"/>
    </location>
</feature>
<dbReference type="InterPro" id="IPR006171">
    <property type="entry name" value="TOPRIM_dom"/>
</dbReference>
<comment type="caution">
    <text evidence="3">The sequence shown here is derived from an EMBL/GenBank/DDBJ whole genome shotgun (WGS) entry which is preliminary data.</text>
</comment>
<gene>
    <name evidence="3" type="ORF">POM99_17955</name>
</gene>
<evidence type="ECO:0000259" key="2">
    <source>
        <dbReference type="SMART" id="SM00493"/>
    </source>
</evidence>